<dbReference type="Pfam" id="PF01637">
    <property type="entry name" value="ATPase_2"/>
    <property type="match status" value="1"/>
</dbReference>
<evidence type="ECO:0000313" key="3">
    <source>
        <dbReference type="Proteomes" id="UP000240978"/>
    </source>
</evidence>
<dbReference type="EMBL" id="PYGK01000013">
    <property type="protein sequence ID" value="PSL25342.1"/>
    <property type="molecule type" value="Genomic_DNA"/>
</dbReference>
<gene>
    <name evidence="2" type="ORF">CLV42_11323</name>
</gene>
<reference evidence="2 3" key="1">
    <citation type="submission" date="2018-03" db="EMBL/GenBank/DDBJ databases">
        <title>Genomic Encyclopedia of Archaeal and Bacterial Type Strains, Phase II (KMG-II): from individual species to whole genera.</title>
        <authorList>
            <person name="Goeker M."/>
        </authorList>
    </citation>
    <scope>NUCLEOTIDE SEQUENCE [LARGE SCALE GENOMIC DNA]</scope>
    <source>
        <strain evidence="2 3">DSM 18107</strain>
    </source>
</reference>
<feature type="domain" description="ATPase" evidence="1">
    <location>
        <begin position="7"/>
        <end position="59"/>
    </location>
</feature>
<proteinExistence type="predicted"/>
<dbReference type="PANTHER" id="PTHR34704:SF1">
    <property type="entry name" value="ATPASE"/>
    <property type="match status" value="1"/>
</dbReference>
<name>A0A2P8FUE3_9BACT</name>
<dbReference type="InterPro" id="IPR027417">
    <property type="entry name" value="P-loop_NTPase"/>
</dbReference>
<dbReference type="PANTHER" id="PTHR34704">
    <property type="entry name" value="ATPASE"/>
    <property type="match status" value="1"/>
</dbReference>
<dbReference type="AlphaFoldDB" id="A0A2P8FUE3"/>
<dbReference type="OrthoDB" id="680477at2"/>
<keyword evidence="3" id="KW-1185">Reference proteome</keyword>
<dbReference type="SUPFAM" id="SSF52540">
    <property type="entry name" value="P-loop containing nucleoside triphosphate hydrolases"/>
    <property type="match status" value="1"/>
</dbReference>
<sequence>MSKLIRREKELKVLEQAKESATSQFIAVYGRRRVGKTFLIREAFQQDFAFYLTGVANVNLQQNLSNFQRALQKHQPDEPSSIPENWFAAFGNWKSCYLKAIRKGK</sequence>
<evidence type="ECO:0000313" key="2">
    <source>
        <dbReference type="EMBL" id="PSL25342.1"/>
    </source>
</evidence>
<dbReference type="RefSeq" id="WP_106604626.1">
    <property type="nucleotide sequence ID" value="NZ_PYGK01000013.1"/>
</dbReference>
<evidence type="ECO:0000259" key="1">
    <source>
        <dbReference type="Pfam" id="PF01637"/>
    </source>
</evidence>
<dbReference type="InterPro" id="IPR011579">
    <property type="entry name" value="ATPase_dom"/>
</dbReference>
<dbReference type="Proteomes" id="UP000240978">
    <property type="component" value="Unassembled WGS sequence"/>
</dbReference>
<dbReference type="Gene3D" id="3.40.50.300">
    <property type="entry name" value="P-loop containing nucleotide triphosphate hydrolases"/>
    <property type="match status" value="1"/>
</dbReference>
<organism evidence="2 3">
    <name type="scientific">Chitinophaga ginsengisoli</name>
    <dbReference type="NCBI Taxonomy" id="363837"/>
    <lineage>
        <taxon>Bacteria</taxon>
        <taxon>Pseudomonadati</taxon>
        <taxon>Bacteroidota</taxon>
        <taxon>Chitinophagia</taxon>
        <taxon>Chitinophagales</taxon>
        <taxon>Chitinophagaceae</taxon>
        <taxon>Chitinophaga</taxon>
    </lineage>
</organism>
<comment type="caution">
    <text evidence="2">The sequence shown here is derived from an EMBL/GenBank/DDBJ whole genome shotgun (WGS) entry which is preliminary data.</text>
</comment>
<accession>A0A2P8FUE3</accession>
<protein>
    <submittedName>
        <fullName evidence="2">Putative ATPase</fullName>
    </submittedName>
</protein>
<dbReference type="GO" id="GO:0005524">
    <property type="term" value="F:ATP binding"/>
    <property type="evidence" value="ECO:0007669"/>
    <property type="project" value="InterPro"/>
</dbReference>